<dbReference type="InterPro" id="IPR044669">
    <property type="entry name" value="YneE/VCCN1/2-like"/>
</dbReference>
<keyword evidence="7 9" id="KW-0472">Membrane</keyword>
<evidence type="ECO:0000256" key="6">
    <source>
        <dbReference type="ARBA" id="ARBA00023065"/>
    </source>
</evidence>
<feature type="transmembrane region" description="Helical" evidence="9">
    <location>
        <begin position="246"/>
        <end position="265"/>
    </location>
</feature>
<keyword evidence="5 9" id="KW-1133">Transmembrane helix</keyword>
<dbReference type="PANTHER" id="PTHR33281">
    <property type="entry name" value="UPF0187 PROTEIN YNEE"/>
    <property type="match status" value="1"/>
</dbReference>
<keyword evidence="3" id="KW-1003">Cell membrane</keyword>
<dbReference type="GO" id="GO:0005254">
    <property type="term" value="F:chloride channel activity"/>
    <property type="evidence" value="ECO:0007669"/>
    <property type="project" value="InterPro"/>
</dbReference>
<evidence type="ECO:0000256" key="9">
    <source>
        <dbReference type="SAM" id="Phobius"/>
    </source>
</evidence>
<evidence type="ECO:0000256" key="7">
    <source>
        <dbReference type="ARBA" id="ARBA00023136"/>
    </source>
</evidence>
<feature type="transmembrane region" description="Helical" evidence="9">
    <location>
        <begin position="221"/>
        <end position="240"/>
    </location>
</feature>
<keyword evidence="2" id="KW-0813">Transport</keyword>
<evidence type="ECO:0000313" key="10">
    <source>
        <dbReference type="EMBL" id="CAE0830089.1"/>
    </source>
</evidence>
<evidence type="ECO:0000256" key="3">
    <source>
        <dbReference type="ARBA" id="ARBA00022475"/>
    </source>
</evidence>
<accession>A0A7S4G9Y3</accession>
<protein>
    <recommendedName>
        <fullName evidence="11">Bestrophin homolog</fullName>
    </recommendedName>
</protein>
<feature type="region of interest" description="Disordered" evidence="8">
    <location>
        <begin position="388"/>
        <end position="458"/>
    </location>
</feature>
<dbReference type="PANTHER" id="PTHR33281:SF19">
    <property type="entry name" value="VOLTAGE-DEPENDENT ANION CHANNEL-FORMING PROTEIN YNEE"/>
    <property type="match status" value="1"/>
</dbReference>
<feature type="compositionally biased region" description="Low complexity" evidence="8">
    <location>
        <begin position="440"/>
        <end position="452"/>
    </location>
</feature>
<feature type="transmembrane region" description="Helical" evidence="9">
    <location>
        <begin position="21"/>
        <end position="45"/>
    </location>
</feature>
<evidence type="ECO:0000256" key="8">
    <source>
        <dbReference type="SAM" id="MobiDB-lite"/>
    </source>
</evidence>
<evidence type="ECO:0000256" key="2">
    <source>
        <dbReference type="ARBA" id="ARBA00022448"/>
    </source>
</evidence>
<sequence length="458" mass="51840">MPVDYKRESLVAPLFQCRGSVVWSIYPYLIIITALAVGVVCLYEYADWSASAFEAEIVVTLFVVPSSFLMIFQTNIAYERYWEGRNTISSLVLNSHHLVRKYVVYAKHVPGHEEIVARTTLCLVRLVQLYMDATKQGLQESEDEVDCKQFCSPYEANYLNNMQASKPPVIALWMSRLMALGKQLDMYDEHLVEDCDKHMEQLINAFMTGHKVKGTPVPYPYAQLLNLGIVISVCIIPFSYAPQYQWTTIAICLLIALAFFGMNWAGIEIQDPFGTDANDFELDKFAQAVHDISVRVVHMYMLPGTTPANTEEWLKQPPDAESFFHLSKDLEALVSNRNGSQILYSKTQNMDLSMSNRSLKNHATTSNSHHDPGMWDSLSPNSVILREEDQKPRNSSSRYHPVLDATQSSHRGPAPHYRRSDGRDSDSDDYYAANEAYEMITPSPSTPSNSISKMPYGP</sequence>
<dbReference type="AlphaFoldDB" id="A0A7S4G9Y3"/>
<dbReference type="GO" id="GO:0005886">
    <property type="term" value="C:plasma membrane"/>
    <property type="evidence" value="ECO:0007669"/>
    <property type="project" value="UniProtKB-SubCell"/>
</dbReference>
<organism evidence="10">
    <name type="scientific">Eutreptiella gymnastica</name>
    <dbReference type="NCBI Taxonomy" id="73025"/>
    <lineage>
        <taxon>Eukaryota</taxon>
        <taxon>Discoba</taxon>
        <taxon>Euglenozoa</taxon>
        <taxon>Euglenida</taxon>
        <taxon>Spirocuta</taxon>
        <taxon>Euglenophyceae</taxon>
        <taxon>Eutreptiales</taxon>
        <taxon>Eutreptiaceae</taxon>
        <taxon>Eutreptiella</taxon>
    </lineage>
</organism>
<evidence type="ECO:0008006" key="11">
    <source>
        <dbReference type="Google" id="ProtNLM"/>
    </source>
</evidence>
<comment type="subcellular location">
    <subcellularLocation>
        <location evidence="1">Cell membrane</location>
        <topology evidence="1">Multi-pass membrane protein</topology>
    </subcellularLocation>
</comment>
<dbReference type="Pfam" id="PF25539">
    <property type="entry name" value="Bestrophin_2"/>
    <property type="match status" value="1"/>
</dbReference>
<feature type="transmembrane region" description="Helical" evidence="9">
    <location>
        <begin position="57"/>
        <end position="78"/>
    </location>
</feature>
<dbReference type="EMBL" id="HBJA01120253">
    <property type="protein sequence ID" value="CAE0830089.1"/>
    <property type="molecule type" value="Transcribed_RNA"/>
</dbReference>
<keyword evidence="6" id="KW-0406">Ion transport</keyword>
<keyword evidence="4 9" id="KW-0812">Transmembrane</keyword>
<evidence type="ECO:0000256" key="4">
    <source>
        <dbReference type="ARBA" id="ARBA00022692"/>
    </source>
</evidence>
<evidence type="ECO:0000256" key="5">
    <source>
        <dbReference type="ARBA" id="ARBA00022989"/>
    </source>
</evidence>
<evidence type="ECO:0000256" key="1">
    <source>
        <dbReference type="ARBA" id="ARBA00004651"/>
    </source>
</evidence>
<proteinExistence type="predicted"/>
<feature type="region of interest" description="Disordered" evidence="8">
    <location>
        <begin position="360"/>
        <end position="379"/>
    </location>
</feature>
<name>A0A7S4G9Y3_9EUGL</name>
<reference evidence="10" key="1">
    <citation type="submission" date="2021-01" db="EMBL/GenBank/DDBJ databases">
        <authorList>
            <person name="Corre E."/>
            <person name="Pelletier E."/>
            <person name="Niang G."/>
            <person name="Scheremetjew M."/>
            <person name="Finn R."/>
            <person name="Kale V."/>
            <person name="Holt S."/>
            <person name="Cochrane G."/>
            <person name="Meng A."/>
            <person name="Brown T."/>
            <person name="Cohen L."/>
        </authorList>
    </citation>
    <scope>NUCLEOTIDE SEQUENCE</scope>
    <source>
        <strain evidence="10">CCMP1594</strain>
    </source>
</reference>
<gene>
    <name evidence="10" type="ORF">EGYM00163_LOCUS41369</name>
</gene>